<dbReference type="InterPro" id="IPR041577">
    <property type="entry name" value="RT_RNaseH_2"/>
</dbReference>
<dbReference type="SUPFAM" id="SSF50630">
    <property type="entry name" value="Acid proteases"/>
    <property type="match status" value="1"/>
</dbReference>
<comment type="caution">
    <text evidence="18">The sequence shown here is derived from an EMBL/GenBank/DDBJ whole genome shotgun (WGS) entry which is preliminary data.</text>
</comment>
<evidence type="ECO:0000256" key="2">
    <source>
        <dbReference type="ARBA" id="ARBA00012180"/>
    </source>
</evidence>
<dbReference type="Gene3D" id="1.10.340.70">
    <property type="match status" value="1"/>
</dbReference>
<evidence type="ECO:0000256" key="4">
    <source>
        <dbReference type="ARBA" id="ARBA00022695"/>
    </source>
</evidence>
<dbReference type="InterPro" id="IPR000477">
    <property type="entry name" value="RT_dom"/>
</dbReference>
<dbReference type="SUPFAM" id="SSF53098">
    <property type="entry name" value="Ribonuclease H-like"/>
    <property type="match status" value="1"/>
</dbReference>
<dbReference type="PANTHER" id="PTHR37984">
    <property type="entry name" value="PROTEIN CBG26694"/>
    <property type="match status" value="1"/>
</dbReference>
<keyword evidence="19" id="KW-1185">Reference proteome</keyword>
<dbReference type="PROSITE" id="PS50175">
    <property type="entry name" value="ASP_PROT_RETROV"/>
    <property type="match status" value="1"/>
</dbReference>
<evidence type="ECO:0000256" key="9">
    <source>
        <dbReference type="ARBA" id="ARBA00022884"/>
    </source>
</evidence>
<keyword evidence="11" id="KW-0695">RNA-directed DNA polymerase</keyword>
<dbReference type="Pfam" id="PF13975">
    <property type="entry name" value="gag-asp_proteas"/>
    <property type="match status" value="1"/>
</dbReference>
<evidence type="ECO:0000313" key="19">
    <source>
        <dbReference type="Proteomes" id="UP000830375"/>
    </source>
</evidence>
<comment type="similarity">
    <text evidence="1">Belongs to the beta type-B retroviral polymerase family. HERV class-II K(HML-2) pol subfamily.</text>
</comment>
<dbReference type="Gene3D" id="3.30.420.10">
    <property type="entry name" value="Ribonuclease H-like superfamily/Ribonuclease H"/>
    <property type="match status" value="1"/>
</dbReference>
<protein>
    <recommendedName>
        <fullName evidence="13">Gypsy retrotransposon integrase-like protein 1</fullName>
        <ecNumber evidence="2">3.1.26.4</ecNumber>
    </recommendedName>
</protein>
<dbReference type="Gene3D" id="3.10.20.370">
    <property type="match status" value="1"/>
</dbReference>
<dbReference type="InterPro" id="IPR001969">
    <property type="entry name" value="Aspartic_peptidase_AS"/>
</dbReference>
<feature type="domain" description="Peptidase A2" evidence="15">
    <location>
        <begin position="264"/>
        <end position="344"/>
    </location>
</feature>
<keyword evidence="10" id="KW-0229">DNA integration</keyword>
<dbReference type="InterPro" id="IPR012337">
    <property type="entry name" value="RNaseH-like_sf"/>
</dbReference>
<evidence type="ECO:0000256" key="3">
    <source>
        <dbReference type="ARBA" id="ARBA00022679"/>
    </source>
</evidence>
<dbReference type="Gene3D" id="2.40.70.10">
    <property type="entry name" value="Acid Proteases"/>
    <property type="match status" value="1"/>
</dbReference>
<evidence type="ECO:0000256" key="6">
    <source>
        <dbReference type="ARBA" id="ARBA00022759"/>
    </source>
</evidence>
<sequence length="1602" mass="178121">MEHSENAHSSQEFSAQTARSMTATANSVVNRPVFMPETFTGSGRDWADWSQQFEMAADVNNWNGDLKLKFMSLLLSGRARDVFCGLTVEDRSSYDKLKEALSKCFDPCESEDWNRASLSARRRLPGESAREFGNALRRLVAKSYPVANGETQDLLAREHFIAHVGTGELRIQLRSARPTTLEAAINLAFELELIRELERSHITSELKVRGVSNNSNDTQMSILLETVESLRQEVRTLQGFSRGQKGRGDGVGVFLSARVGGVTCDLLLDTGAQVSVVSKEFWQKATNGGSELVPYLGKVSVADGGQMNIIGKWSTVCQIETLALATDFLVADIPLQEIILGTDFLRKFGAVIDLSASCCTLMGKSLPLHLGNMNNKTRTVSVRQDVMVPPRTEVIIPGSVEGVGLECVEGMLEPSDRLVADVLVARVLCRVEKGVLPLRVINVTSEELTLRKGTTIGTLCTDVQIGDGAVNALGSCNDLGEQLWTAEGLLQNLGLNNRGLELTQLHAVQELLSNYLSVFSRSDTDLGRTHRTLHQIDTGEAKPIKLAPRRVPLHLQQEVADHVKQMQERGIIRPSCSPWAAPVVPVRKKDGALRFCVDYRKLNDVTRKDAYPLPRIDDALDSLTHAQWFSTLDLASGYWQVEVDPKDRPKTAFITRQGLFEFNVLPFGLSNSPSTFQRLMDLILADLQWSVCLVYLDDIIVFGKNFEEHLQRLGQVLSKLQAANLKVKPSKCNLFATKVQYLGHVISAEGVMADPGKVEAVKSWPVPKNQTEVRSFLGLASYYRRFVKGFAELARPLHRLTEKGRRFQWDDCCQVAFEKLKSCLITAPILAYPDPQRSFILDTDASDVGIGAVLSQEVDGLERVVAYASRTLSKQERKYATTKKELLSVVTFTKYFKHFLLGKEFLLRTDHNSLRWLHNFQGVEGQLARWLEQLAVFQYKIVHRPGKDHINADALSRLPAYSGEVVVSSVSYVEVELAPQGGVMEQGVLSNQEVGGVEGEKNDLTKAQHSDSELSLMLQLKTQKVNRQEVMNTYPSLKKYALVWEQIEVQGQRLVRVLPPKTGLSAKTQVIVPQSMVSEILRLLHNITTGAHLGVQKLQQKVRDRFYWPGWYKDVKRWCQECPECAVHKENGPAPRAPLISSVMSRPYERVALDILGPLPETLLKNKYVLVVGDYFSKWTEAYPLPNQEAKTVARVLVEEWVCRYGTPRSLHSDQGRNFESNLFGELCRLLGINKTRTSPYQPQSDGMIERFNRTLLSMLSFYVDDNQQNWDVLLPYVMMAYRSSVHSSTGFTPYKVLFGQEMVLPIDIMMDVHGQERFLTVNEYVKGVAESLSTVVGAVKNHQARAAEHQKRYFDFKAKFQYYSVGELVWLKNKARKKGVSPKLQKRFKGPYRVLERVSEVLYQIQPEAGGKDHVVHFNQLKPYVPSMVAESVGGHTKAKADQTITPAQTTRRRERGPGFGSSWVFRRSRPPDFPVAVGDVYSSASSGVTEGFRSVVSSAAVGLPASPVRTAAIEGSPTSQISMEAEVSPALTEVSAADSGGPFGSSAIVREPPLPAGFTVAEEASRSDLSPVGGAVVDTSYYRVGPSQTDTETPCVVQGL</sequence>
<dbReference type="Gene3D" id="3.10.10.10">
    <property type="entry name" value="HIV Type 1 Reverse Transcriptase, subunit A, domain 1"/>
    <property type="match status" value="1"/>
</dbReference>
<evidence type="ECO:0000256" key="5">
    <source>
        <dbReference type="ARBA" id="ARBA00022722"/>
    </source>
</evidence>
<dbReference type="Pfam" id="PF22938">
    <property type="entry name" value="Integrase_p58_C"/>
    <property type="match status" value="1"/>
</dbReference>
<feature type="domain" description="Integrase catalytic" evidence="17">
    <location>
        <begin position="1143"/>
        <end position="1302"/>
    </location>
</feature>
<reference evidence="18 19" key="1">
    <citation type="submission" date="2022-01" db="EMBL/GenBank/DDBJ databases">
        <title>A high-quality chromosome-level genome assembly of rohu carp, Labeo rohita.</title>
        <authorList>
            <person name="Arick M.A. II"/>
            <person name="Hsu C.-Y."/>
            <person name="Magbanua Z."/>
            <person name="Pechanova O."/>
            <person name="Grover C."/>
            <person name="Miller E."/>
            <person name="Thrash A."/>
            <person name="Ezzel L."/>
            <person name="Alam S."/>
            <person name="Benzie J."/>
            <person name="Hamilton M."/>
            <person name="Karsi A."/>
            <person name="Lawrence M.L."/>
            <person name="Peterson D.G."/>
        </authorList>
    </citation>
    <scope>NUCLEOTIDE SEQUENCE [LARGE SCALE GENOMIC DNA]</scope>
    <source>
        <strain evidence="19">BAU-BD-2019</strain>
        <tissue evidence="18">Blood</tissue>
    </source>
</reference>
<keyword evidence="7" id="KW-0378">Hydrolase</keyword>
<evidence type="ECO:0000256" key="14">
    <source>
        <dbReference type="SAM" id="MobiDB-lite"/>
    </source>
</evidence>
<feature type="domain" description="Reverse transcriptase" evidence="16">
    <location>
        <begin position="567"/>
        <end position="746"/>
    </location>
</feature>
<evidence type="ECO:0000256" key="11">
    <source>
        <dbReference type="ARBA" id="ARBA00022918"/>
    </source>
</evidence>
<evidence type="ECO:0000313" key="18">
    <source>
        <dbReference type="EMBL" id="KAI2650176.1"/>
    </source>
</evidence>
<dbReference type="InterPro" id="IPR041588">
    <property type="entry name" value="Integrase_H2C2"/>
</dbReference>
<evidence type="ECO:0000256" key="10">
    <source>
        <dbReference type="ARBA" id="ARBA00022908"/>
    </source>
</evidence>
<accession>A0ABQ8LIZ9</accession>
<dbReference type="PANTHER" id="PTHR37984:SF5">
    <property type="entry name" value="PROTEIN NYNRIN-LIKE"/>
    <property type="match status" value="1"/>
</dbReference>
<dbReference type="InterPro" id="IPR021109">
    <property type="entry name" value="Peptidase_aspartic_dom_sf"/>
</dbReference>
<dbReference type="InterPro" id="IPR054465">
    <property type="entry name" value="Integrase_p58-like_C"/>
</dbReference>
<evidence type="ECO:0000256" key="1">
    <source>
        <dbReference type="ARBA" id="ARBA00010879"/>
    </source>
</evidence>
<dbReference type="EMBL" id="JACTAM010000022">
    <property type="protein sequence ID" value="KAI2650176.1"/>
    <property type="molecule type" value="Genomic_DNA"/>
</dbReference>
<organism evidence="18 19">
    <name type="scientific">Labeo rohita</name>
    <name type="common">Indian major carp</name>
    <name type="synonym">Cyprinus rohita</name>
    <dbReference type="NCBI Taxonomy" id="84645"/>
    <lineage>
        <taxon>Eukaryota</taxon>
        <taxon>Metazoa</taxon>
        <taxon>Chordata</taxon>
        <taxon>Craniata</taxon>
        <taxon>Vertebrata</taxon>
        <taxon>Euteleostomi</taxon>
        <taxon>Actinopterygii</taxon>
        <taxon>Neopterygii</taxon>
        <taxon>Teleostei</taxon>
        <taxon>Ostariophysi</taxon>
        <taxon>Cypriniformes</taxon>
        <taxon>Cyprinidae</taxon>
        <taxon>Labeoninae</taxon>
        <taxon>Labeonini</taxon>
        <taxon>Labeo</taxon>
    </lineage>
</organism>
<dbReference type="Gene3D" id="3.30.70.270">
    <property type="match status" value="2"/>
</dbReference>
<dbReference type="Pfam" id="PF17919">
    <property type="entry name" value="RT_RNaseH_2"/>
    <property type="match status" value="1"/>
</dbReference>
<keyword evidence="3" id="KW-0808">Transferase</keyword>
<gene>
    <name evidence="18" type="ORF">H4Q32_000106</name>
</gene>
<dbReference type="InterPro" id="IPR036397">
    <property type="entry name" value="RNaseH_sf"/>
</dbReference>
<keyword evidence="6" id="KW-0255">Endonuclease</keyword>
<keyword evidence="12" id="KW-0511">Multifunctional enzyme</keyword>
<dbReference type="InterPro" id="IPR001584">
    <property type="entry name" value="Integrase_cat-core"/>
</dbReference>
<dbReference type="Proteomes" id="UP000830375">
    <property type="component" value="Unassembled WGS sequence"/>
</dbReference>
<dbReference type="Pfam" id="PF00078">
    <property type="entry name" value="RVT_1"/>
    <property type="match status" value="1"/>
</dbReference>
<keyword evidence="4" id="KW-0548">Nucleotidyltransferase</keyword>
<keyword evidence="9" id="KW-0694">RNA-binding</keyword>
<evidence type="ECO:0000256" key="8">
    <source>
        <dbReference type="ARBA" id="ARBA00022842"/>
    </source>
</evidence>
<dbReference type="Pfam" id="PF00665">
    <property type="entry name" value="rve"/>
    <property type="match status" value="1"/>
</dbReference>
<keyword evidence="8" id="KW-0460">Magnesium</keyword>
<dbReference type="CDD" id="cd09274">
    <property type="entry name" value="RNase_HI_RT_Ty3"/>
    <property type="match status" value="1"/>
</dbReference>
<dbReference type="PROSITE" id="PS50994">
    <property type="entry name" value="INTEGRASE"/>
    <property type="match status" value="1"/>
</dbReference>
<dbReference type="InterPro" id="IPR050951">
    <property type="entry name" value="Retrovirus_Pol_polyprotein"/>
</dbReference>
<dbReference type="InterPro" id="IPR043128">
    <property type="entry name" value="Rev_trsase/Diguanyl_cyclase"/>
</dbReference>
<dbReference type="InterPro" id="IPR043502">
    <property type="entry name" value="DNA/RNA_pol_sf"/>
</dbReference>
<evidence type="ECO:0000259" key="16">
    <source>
        <dbReference type="PROSITE" id="PS50878"/>
    </source>
</evidence>
<evidence type="ECO:0000259" key="15">
    <source>
        <dbReference type="PROSITE" id="PS50175"/>
    </source>
</evidence>
<dbReference type="PROSITE" id="PS00141">
    <property type="entry name" value="ASP_PROTEASE"/>
    <property type="match status" value="1"/>
</dbReference>
<keyword evidence="5" id="KW-0540">Nuclease</keyword>
<evidence type="ECO:0000259" key="17">
    <source>
        <dbReference type="PROSITE" id="PS50994"/>
    </source>
</evidence>
<feature type="region of interest" description="Disordered" evidence="14">
    <location>
        <begin position="1436"/>
        <end position="1463"/>
    </location>
</feature>
<evidence type="ECO:0000256" key="7">
    <source>
        <dbReference type="ARBA" id="ARBA00022801"/>
    </source>
</evidence>
<evidence type="ECO:0000256" key="13">
    <source>
        <dbReference type="ARBA" id="ARBA00039658"/>
    </source>
</evidence>
<evidence type="ECO:0000256" key="12">
    <source>
        <dbReference type="ARBA" id="ARBA00023268"/>
    </source>
</evidence>
<dbReference type="CDD" id="cd01647">
    <property type="entry name" value="RT_LTR"/>
    <property type="match status" value="1"/>
</dbReference>
<dbReference type="InterPro" id="IPR001995">
    <property type="entry name" value="Peptidase_A2_cat"/>
</dbReference>
<dbReference type="Pfam" id="PF17921">
    <property type="entry name" value="Integrase_H2C2"/>
    <property type="match status" value="1"/>
</dbReference>
<name>A0ABQ8LIZ9_LABRO</name>
<dbReference type="PROSITE" id="PS50878">
    <property type="entry name" value="RT_POL"/>
    <property type="match status" value="1"/>
</dbReference>
<dbReference type="CDD" id="cd00303">
    <property type="entry name" value="retropepsin_like"/>
    <property type="match status" value="1"/>
</dbReference>
<dbReference type="SUPFAM" id="SSF56672">
    <property type="entry name" value="DNA/RNA polymerases"/>
    <property type="match status" value="1"/>
</dbReference>
<proteinExistence type="inferred from homology"/>
<dbReference type="EC" id="3.1.26.4" evidence="2"/>